<keyword evidence="3" id="KW-0324">Glycolysis</keyword>
<dbReference type="PANTHER" id="PTHR21139:SF42">
    <property type="entry name" value="TRIOSEPHOSPHATE ISOMERASE"/>
    <property type="match status" value="1"/>
</dbReference>
<dbReference type="InterPro" id="IPR013785">
    <property type="entry name" value="Aldolase_TIM"/>
</dbReference>
<dbReference type="CDD" id="cd00311">
    <property type="entry name" value="TIM"/>
    <property type="match status" value="1"/>
</dbReference>
<dbReference type="GO" id="GO:0004807">
    <property type="term" value="F:triose-phosphate isomerase activity"/>
    <property type="evidence" value="ECO:0007669"/>
    <property type="project" value="UniProtKB-EC"/>
</dbReference>
<evidence type="ECO:0000313" key="5">
    <source>
        <dbReference type="Proteomes" id="UP000178023"/>
    </source>
</evidence>
<organism evidence="4 5">
    <name type="scientific">Candidatus Yanofskybacteria bacterium RIFCSPHIGHO2_01_FULL_45_42</name>
    <dbReference type="NCBI Taxonomy" id="1802671"/>
    <lineage>
        <taxon>Bacteria</taxon>
        <taxon>Candidatus Yanofskyibacteriota</taxon>
    </lineage>
</organism>
<evidence type="ECO:0000313" key="4">
    <source>
        <dbReference type="EMBL" id="OGN08452.1"/>
    </source>
</evidence>
<comment type="caution">
    <text evidence="4">The sequence shown here is derived from an EMBL/GenBank/DDBJ whole genome shotgun (WGS) entry which is preliminary data.</text>
</comment>
<name>A0A1F8F5M2_9BACT</name>
<comment type="similarity">
    <text evidence="1 3">Belongs to the triosephosphate isomerase family.</text>
</comment>
<dbReference type="EMBL" id="MGJL01000004">
    <property type="protein sequence ID" value="OGN08452.1"/>
    <property type="molecule type" value="Genomic_DNA"/>
</dbReference>
<dbReference type="PROSITE" id="PS51440">
    <property type="entry name" value="TIM_2"/>
    <property type="match status" value="1"/>
</dbReference>
<keyword evidence="3" id="KW-0963">Cytoplasm</keyword>
<dbReference type="EC" id="5.3.1.1" evidence="3"/>
<dbReference type="PANTHER" id="PTHR21139">
    <property type="entry name" value="TRIOSEPHOSPHATE ISOMERASE"/>
    <property type="match status" value="1"/>
</dbReference>
<dbReference type="Proteomes" id="UP000178023">
    <property type="component" value="Unassembled WGS sequence"/>
</dbReference>
<proteinExistence type="inferred from homology"/>
<dbReference type="Gene3D" id="3.20.20.70">
    <property type="entry name" value="Aldolase class I"/>
    <property type="match status" value="1"/>
</dbReference>
<dbReference type="GO" id="GO:0006096">
    <property type="term" value="P:glycolytic process"/>
    <property type="evidence" value="ECO:0007669"/>
    <property type="project" value="UniProtKB-UniPathway"/>
</dbReference>
<protein>
    <recommendedName>
        <fullName evidence="3">Triosephosphate isomerase</fullName>
        <ecNumber evidence="3">5.3.1.1</ecNumber>
    </recommendedName>
</protein>
<comment type="pathway">
    <text evidence="3">Carbohydrate degradation; glycolysis; D-glyceraldehyde 3-phosphate from glycerone phosphate: step 1/1.</text>
</comment>
<dbReference type="Pfam" id="PF00121">
    <property type="entry name" value="TIM"/>
    <property type="match status" value="1"/>
</dbReference>
<dbReference type="GO" id="GO:0046166">
    <property type="term" value="P:glyceraldehyde-3-phosphate biosynthetic process"/>
    <property type="evidence" value="ECO:0007669"/>
    <property type="project" value="TreeGrafter"/>
</dbReference>
<reference evidence="4 5" key="1">
    <citation type="journal article" date="2016" name="Nat. Commun.">
        <title>Thousands of microbial genomes shed light on interconnected biogeochemical processes in an aquifer system.</title>
        <authorList>
            <person name="Anantharaman K."/>
            <person name="Brown C.T."/>
            <person name="Hug L.A."/>
            <person name="Sharon I."/>
            <person name="Castelle C.J."/>
            <person name="Probst A.J."/>
            <person name="Thomas B.C."/>
            <person name="Singh A."/>
            <person name="Wilkins M.J."/>
            <person name="Karaoz U."/>
            <person name="Brodie E.L."/>
            <person name="Williams K.H."/>
            <person name="Hubbard S.S."/>
            <person name="Banfield J.F."/>
        </authorList>
    </citation>
    <scope>NUCLEOTIDE SEQUENCE [LARGE SCALE GENOMIC DNA]</scope>
</reference>
<keyword evidence="2 3" id="KW-0413">Isomerase</keyword>
<dbReference type="GO" id="GO:0005829">
    <property type="term" value="C:cytosol"/>
    <property type="evidence" value="ECO:0007669"/>
    <property type="project" value="TreeGrafter"/>
</dbReference>
<evidence type="ECO:0000256" key="3">
    <source>
        <dbReference type="RuleBase" id="RU363013"/>
    </source>
</evidence>
<accession>A0A1F8F5M2</accession>
<comment type="pathway">
    <text evidence="3">Carbohydrate biosynthesis; gluconeogenesis.</text>
</comment>
<dbReference type="SUPFAM" id="SSF51351">
    <property type="entry name" value="Triosephosphate isomerase (TIM)"/>
    <property type="match status" value="1"/>
</dbReference>
<dbReference type="AlphaFoldDB" id="A0A1F8F5M2"/>
<gene>
    <name evidence="4" type="ORF">A2750_01890</name>
</gene>
<dbReference type="InterPro" id="IPR000652">
    <property type="entry name" value="Triosephosphate_isomerase"/>
</dbReference>
<dbReference type="GO" id="GO:0019563">
    <property type="term" value="P:glycerol catabolic process"/>
    <property type="evidence" value="ECO:0007669"/>
    <property type="project" value="TreeGrafter"/>
</dbReference>
<dbReference type="UniPathway" id="UPA00138"/>
<comment type="subunit">
    <text evidence="3">Homodimer.</text>
</comment>
<comment type="catalytic activity">
    <reaction evidence="3">
        <text>D-glyceraldehyde 3-phosphate = dihydroxyacetone phosphate</text>
        <dbReference type="Rhea" id="RHEA:18585"/>
        <dbReference type="ChEBI" id="CHEBI:57642"/>
        <dbReference type="ChEBI" id="CHEBI:59776"/>
        <dbReference type="EC" id="5.3.1.1"/>
    </reaction>
</comment>
<dbReference type="InterPro" id="IPR035990">
    <property type="entry name" value="TIM_sf"/>
</dbReference>
<evidence type="ECO:0000256" key="1">
    <source>
        <dbReference type="ARBA" id="ARBA00007422"/>
    </source>
</evidence>
<comment type="subcellular location">
    <subcellularLocation>
        <location evidence="3">Cytoplasm</location>
    </subcellularLocation>
</comment>
<keyword evidence="3" id="KW-0312">Gluconeogenesis</keyword>
<dbReference type="GO" id="GO:0006094">
    <property type="term" value="P:gluconeogenesis"/>
    <property type="evidence" value="ECO:0007669"/>
    <property type="project" value="UniProtKB-UniPathway"/>
</dbReference>
<evidence type="ECO:0000256" key="2">
    <source>
        <dbReference type="ARBA" id="ARBA00023235"/>
    </source>
</evidence>
<dbReference type="UniPathway" id="UPA00109">
    <property type="reaction ID" value="UER00189"/>
</dbReference>
<sequence>MRKKLIISNWKDNISTPAQAEGLLESINGYLDARGEGVEFSLVFCPTLKLVEDISGLLKEGHLEHEAELGVQDIELGDDVKFSGAVLNKLGVRYVIVGHSDRRWKMGESDETVNRKLKTVLANEMIPIVCIGERERDPSTDSGQVCKNFLEKQIQATFTGLSADDISKCVIAYEPVWAISTTPGARPDKPEDTLEIFKFIKNTLIGNLPEVLYGGSITSANAADFLNHDEINGLLIGSASVNKGEFISILSKL</sequence>